<evidence type="ECO:0000313" key="3">
    <source>
        <dbReference type="EnsemblMetazoa" id="ISCW016123-PA"/>
    </source>
</evidence>
<evidence type="ECO:0000313" key="2">
    <source>
        <dbReference type="EMBL" id="EEC00900.1"/>
    </source>
</evidence>
<dbReference type="HOGENOM" id="CLU_2203529_0_0_1"/>
<evidence type="ECO:0000256" key="1">
    <source>
        <dbReference type="SAM" id="Phobius"/>
    </source>
</evidence>
<feature type="non-terminal residue" evidence="2">
    <location>
        <position position="1"/>
    </location>
</feature>
<keyword evidence="1" id="KW-1133">Transmembrane helix</keyword>
<reference evidence="3" key="2">
    <citation type="submission" date="2020-05" db="UniProtKB">
        <authorList>
            <consortium name="EnsemblMetazoa"/>
        </authorList>
    </citation>
    <scope>IDENTIFICATION</scope>
    <source>
        <strain evidence="3">wikel</strain>
    </source>
</reference>
<protein>
    <submittedName>
        <fullName evidence="2 3">Uncharacterized protein</fullName>
    </submittedName>
</protein>
<sequence>GGFRLRRNTSASSRGTQWKSLRKSEVVLEANRFASAAAEVVFLDDGGGEVAGDKAGAGKRTRREDHVSVPEPSLRRATHGMFLLPTVAALLFFFFFFVFFGFWFFFFS</sequence>
<reference evidence="2 4" key="1">
    <citation type="submission" date="2008-03" db="EMBL/GenBank/DDBJ databases">
        <title>Annotation of Ixodes scapularis.</title>
        <authorList>
            <consortium name="Ixodes scapularis Genome Project Consortium"/>
            <person name="Caler E."/>
            <person name="Hannick L.I."/>
            <person name="Bidwell S."/>
            <person name="Joardar V."/>
            <person name="Thiagarajan M."/>
            <person name="Amedeo P."/>
            <person name="Galinsky K.J."/>
            <person name="Schobel S."/>
            <person name="Inman J."/>
            <person name="Hostetler J."/>
            <person name="Miller J."/>
            <person name="Hammond M."/>
            <person name="Megy K."/>
            <person name="Lawson D."/>
            <person name="Kodira C."/>
            <person name="Sutton G."/>
            <person name="Meyer J."/>
            <person name="Hill C.A."/>
            <person name="Birren B."/>
            <person name="Nene V."/>
            <person name="Collins F."/>
            <person name="Alarcon-Chaidez F."/>
            <person name="Wikel S."/>
            <person name="Strausberg R."/>
        </authorList>
    </citation>
    <scope>NUCLEOTIDE SEQUENCE [LARGE SCALE GENOMIC DNA]</scope>
    <source>
        <strain evidence="4">Wikel</strain>
        <strain evidence="2">Wikel colony</strain>
    </source>
</reference>
<feature type="non-terminal residue" evidence="2">
    <location>
        <position position="108"/>
    </location>
</feature>
<evidence type="ECO:0000313" key="4">
    <source>
        <dbReference type="Proteomes" id="UP000001555"/>
    </source>
</evidence>
<feature type="transmembrane region" description="Helical" evidence="1">
    <location>
        <begin position="82"/>
        <end position="106"/>
    </location>
</feature>
<dbReference type="AlphaFoldDB" id="B7P2S8"/>
<dbReference type="EMBL" id="ABJB011085579">
    <property type="status" value="NOT_ANNOTATED_CDS"/>
    <property type="molecule type" value="Genomic_DNA"/>
</dbReference>
<dbReference type="InParanoid" id="B7P2S8"/>
<keyword evidence="1" id="KW-0812">Transmembrane</keyword>
<dbReference type="VEuPathDB" id="VectorBase:ISCW016123"/>
<gene>
    <name evidence="2" type="ORF">IscW_ISCW016123</name>
</gene>
<dbReference type="EMBL" id="DS624476">
    <property type="protein sequence ID" value="EEC00900.1"/>
    <property type="molecule type" value="Genomic_DNA"/>
</dbReference>
<proteinExistence type="predicted"/>
<name>B7P2S8_IXOSC</name>
<keyword evidence="1" id="KW-0472">Membrane</keyword>
<accession>B7P2S8</accession>
<dbReference type="Proteomes" id="UP000001555">
    <property type="component" value="Unassembled WGS sequence"/>
</dbReference>
<keyword evidence="4" id="KW-1185">Reference proteome</keyword>
<dbReference type="EnsemblMetazoa" id="ISCW016123-RA">
    <property type="protein sequence ID" value="ISCW016123-PA"/>
    <property type="gene ID" value="ISCW016123"/>
</dbReference>
<organism>
    <name type="scientific">Ixodes scapularis</name>
    <name type="common">Black-legged tick</name>
    <name type="synonym">Deer tick</name>
    <dbReference type="NCBI Taxonomy" id="6945"/>
    <lineage>
        <taxon>Eukaryota</taxon>
        <taxon>Metazoa</taxon>
        <taxon>Ecdysozoa</taxon>
        <taxon>Arthropoda</taxon>
        <taxon>Chelicerata</taxon>
        <taxon>Arachnida</taxon>
        <taxon>Acari</taxon>
        <taxon>Parasitiformes</taxon>
        <taxon>Ixodida</taxon>
        <taxon>Ixodoidea</taxon>
        <taxon>Ixodidae</taxon>
        <taxon>Ixodinae</taxon>
        <taxon>Ixodes</taxon>
    </lineage>
</organism>
<dbReference type="PaxDb" id="6945-B7P2S8"/>